<dbReference type="Gene3D" id="3.40.30.10">
    <property type="entry name" value="Glutaredoxin"/>
    <property type="match status" value="1"/>
</dbReference>
<dbReference type="SUPFAM" id="SSF52833">
    <property type="entry name" value="Thioredoxin-like"/>
    <property type="match status" value="1"/>
</dbReference>
<reference evidence="3" key="1">
    <citation type="submission" date="2022-11" db="UniProtKB">
        <authorList>
            <consortium name="WormBaseParasite"/>
        </authorList>
    </citation>
    <scope>IDENTIFICATION</scope>
</reference>
<evidence type="ECO:0000313" key="3">
    <source>
        <dbReference type="WBParaSite" id="sdigi.contig207.g6127.t1"/>
    </source>
</evidence>
<dbReference type="InterPro" id="IPR002109">
    <property type="entry name" value="Glutaredoxin"/>
</dbReference>
<organism evidence="2 3">
    <name type="scientific">Setaria digitata</name>
    <dbReference type="NCBI Taxonomy" id="48799"/>
    <lineage>
        <taxon>Eukaryota</taxon>
        <taxon>Metazoa</taxon>
        <taxon>Ecdysozoa</taxon>
        <taxon>Nematoda</taxon>
        <taxon>Chromadorea</taxon>
        <taxon>Rhabditida</taxon>
        <taxon>Spirurina</taxon>
        <taxon>Spiruromorpha</taxon>
        <taxon>Filarioidea</taxon>
        <taxon>Setariidae</taxon>
        <taxon>Setaria</taxon>
    </lineage>
</organism>
<proteinExistence type="predicted"/>
<evidence type="ECO:0000313" key="2">
    <source>
        <dbReference type="Proteomes" id="UP000887581"/>
    </source>
</evidence>
<sequence length="67" mass="7755">MLISTQDYLQRRSGGVRTVPQLYVNGRFIGDYDTTERKEQSGELARVFSQAGITPKKFRPAFRKREC</sequence>
<keyword evidence="2" id="KW-1185">Reference proteome</keyword>
<evidence type="ECO:0000259" key="1">
    <source>
        <dbReference type="Pfam" id="PF00462"/>
    </source>
</evidence>
<dbReference type="Pfam" id="PF00462">
    <property type="entry name" value="Glutaredoxin"/>
    <property type="match status" value="1"/>
</dbReference>
<protein>
    <submittedName>
        <fullName evidence="3">Glutaredoxin domain-containing protein</fullName>
    </submittedName>
</protein>
<dbReference type="AlphaFoldDB" id="A0A915PP30"/>
<dbReference type="InterPro" id="IPR036249">
    <property type="entry name" value="Thioredoxin-like_sf"/>
</dbReference>
<dbReference type="WBParaSite" id="sdigi.contig207.g6127.t1">
    <property type="protein sequence ID" value="sdigi.contig207.g6127.t1"/>
    <property type="gene ID" value="sdigi.contig207.g6127"/>
</dbReference>
<feature type="domain" description="Glutaredoxin" evidence="1">
    <location>
        <begin position="5"/>
        <end position="29"/>
    </location>
</feature>
<name>A0A915PP30_9BILA</name>
<accession>A0A915PP30</accession>
<dbReference type="Proteomes" id="UP000887581">
    <property type="component" value="Unplaced"/>
</dbReference>
<dbReference type="PROSITE" id="PS51354">
    <property type="entry name" value="GLUTAREDOXIN_2"/>
    <property type="match status" value="1"/>
</dbReference>